<proteinExistence type="predicted"/>
<dbReference type="Proteomes" id="UP000243807">
    <property type="component" value="Chromosome"/>
</dbReference>
<gene>
    <name evidence="1" type="ORF">BW247_07435</name>
</gene>
<protein>
    <submittedName>
        <fullName evidence="1">Uncharacterized protein</fullName>
    </submittedName>
</protein>
<sequence>MGEAQHAAQYQAIATVACMGQAVRQSEQDERDLLFLYYGPTRRIAGSVGKICPVWRRAYGNHCVYRGLIEMLRRISLFAQYSKLYSGIKALSSKARFSACNSA</sequence>
<dbReference type="KEGG" id="afy:BW247_07435"/>
<organism evidence="1 2">
    <name type="scientific">Acidihalobacter ferrooxydans</name>
    <dbReference type="NCBI Taxonomy" id="1765967"/>
    <lineage>
        <taxon>Bacteria</taxon>
        <taxon>Pseudomonadati</taxon>
        <taxon>Pseudomonadota</taxon>
        <taxon>Gammaproteobacteria</taxon>
        <taxon>Chromatiales</taxon>
        <taxon>Ectothiorhodospiraceae</taxon>
        <taxon>Acidihalobacter</taxon>
    </lineage>
</organism>
<keyword evidence="2" id="KW-1185">Reference proteome</keyword>
<evidence type="ECO:0000313" key="2">
    <source>
        <dbReference type="Proteomes" id="UP000243807"/>
    </source>
</evidence>
<dbReference type="EMBL" id="CP019434">
    <property type="protein sequence ID" value="APZ42944.1"/>
    <property type="molecule type" value="Genomic_DNA"/>
</dbReference>
<evidence type="ECO:0000313" key="1">
    <source>
        <dbReference type="EMBL" id="APZ42944.1"/>
    </source>
</evidence>
<reference evidence="1 2" key="1">
    <citation type="submission" date="2017-01" db="EMBL/GenBank/DDBJ databases">
        <title>Draft sequence of Acidihalobacter ferrooxidans strain DSM 14175 (strain V8).</title>
        <authorList>
            <person name="Khaleque H.N."/>
            <person name="Ramsay J.P."/>
            <person name="Murphy R.J.T."/>
            <person name="Kaksonen A.H."/>
            <person name="Boxall N.J."/>
            <person name="Watkin E.L.J."/>
        </authorList>
    </citation>
    <scope>NUCLEOTIDE SEQUENCE [LARGE SCALE GENOMIC DNA]</scope>
    <source>
        <strain evidence="1 2">V8</strain>
    </source>
</reference>
<accession>A0A1P8UGQ0</accession>
<name>A0A1P8UGQ0_9GAMM</name>
<dbReference type="AlphaFoldDB" id="A0A1P8UGQ0"/>